<keyword evidence="1" id="KW-0732">Signal</keyword>
<dbReference type="Pfam" id="PF06674">
    <property type="entry name" value="DUF1176"/>
    <property type="match status" value="1"/>
</dbReference>
<evidence type="ECO:0008006" key="4">
    <source>
        <dbReference type="Google" id="ProtNLM"/>
    </source>
</evidence>
<feature type="signal peptide" evidence="1">
    <location>
        <begin position="1"/>
        <end position="27"/>
    </location>
</feature>
<feature type="chain" id="PRO_5007869023" description="DUF1176 domain-containing protein" evidence="1">
    <location>
        <begin position="28"/>
        <end position="193"/>
    </location>
</feature>
<comment type="caution">
    <text evidence="2">The sequence shown here is derived from an EMBL/GenBank/DDBJ whole genome shotgun (WGS) entry which is preliminary data.</text>
</comment>
<evidence type="ECO:0000256" key="1">
    <source>
        <dbReference type="SAM" id="SignalP"/>
    </source>
</evidence>
<name>A0A165XU25_9HYPH</name>
<keyword evidence="3" id="KW-1185">Reference proteome</keyword>
<dbReference type="OrthoDB" id="7675861at2"/>
<organism evidence="2 3">
    <name type="scientific">Pseudovibrio axinellae</name>
    <dbReference type="NCBI Taxonomy" id="989403"/>
    <lineage>
        <taxon>Bacteria</taxon>
        <taxon>Pseudomonadati</taxon>
        <taxon>Pseudomonadota</taxon>
        <taxon>Alphaproteobacteria</taxon>
        <taxon>Hyphomicrobiales</taxon>
        <taxon>Stappiaceae</taxon>
        <taxon>Pseudovibrio</taxon>
    </lineage>
</organism>
<dbReference type="InterPro" id="IPR009560">
    <property type="entry name" value="DUF1176"/>
</dbReference>
<dbReference type="PATRIC" id="fig|989403.3.peg.2970"/>
<sequence>MFECHLKNLTHLFCMTLVLLLPHTALAGAPLEPVLSPNLRDEAQLDQYVSQLNEIYPCDWHDAHKRSGYNLYHIGNDIQVLEFSCTVGLHNLASIYIRQVNGTDEAIKPILIHRPKGQPVISPYILYNSFWDFSRNALTSFTVDRGLSDCGSFEVHRFTADGQLKLQEYRAKRTCDGKFQEPTNYQLIYYAED</sequence>
<dbReference type="AlphaFoldDB" id="A0A165XU25"/>
<dbReference type="EMBL" id="LMCB01000024">
    <property type="protein sequence ID" value="KZL18039.1"/>
    <property type="molecule type" value="Genomic_DNA"/>
</dbReference>
<evidence type="ECO:0000313" key="2">
    <source>
        <dbReference type="EMBL" id="KZL18039.1"/>
    </source>
</evidence>
<gene>
    <name evidence="2" type="ORF">PsAD2_02773</name>
</gene>
<evidence type="ECO:0000313" key="3">
    <source>
        <dbReference type="Proteomes" id="UP000076577"/>
    </source>
</evidence>
<protein>
    <recommendedName>
        <fullName evidence="4">DUF1176 domain-containing protein</fullName>
    </recommendedName>
</protein>
<proteinExistence type="predicted"/>
<dbReference type="Proteomes" id="UP000076577">
    <property type="component" value="Unassembled WGS sequence"/>
</dbReference>
<dbReference type="STRING" id="989403.SAMN05421798_106207"/>
<accession>A0A165XU25</accession>
<reference evidence="2 3" key="1">
    <citation type="journal article" date="2016" name="Front. Microbiol.">
        <title>Comparative Genomic Analysis Reveals a Diverse Repertoire of Genes Involved in Prokaryote-Eukaryote Interactions within the Pseudovibrio Genus.</title>
        <authorList>
            <person name="Romano S."/>
            <person name="Fernandez-Guerra A."/>
            <person name="Reen F.J."/>
            <person name="Glockner F.O."/>
            <person name="Crowley S.P."/>
            <person name="O'Sullivan O."/>
            <person name="Cotter P.D."/>
            <person name="Adams C."/>
            <person name="Dobson A.D."/>
            <person name="O'Gara F."/>
        </authorList>
    </citation>
    <scope>NUCLEOTIDE SEQUENCE [LARGE SCALE GENOMIC DNA]</scope>
    <source>
        <strain evidence="2 3">Ad2</strain>
    </source>
</reference>